<evidence type="ECO:0000313" key="1">
    <source>
        <dbReference type="EMBL" id="KIM79299.1"/>
    </source>
</evidence>
<protein>
    <submittedName>
        <fullName evidence="1">Uncharacterized protein</fullName>
    </submittedName>
</protein>
<name>A0A0C3FI55_PILCF</name>
<organism evidence="1 2">
    <name type="scientific">Piloderma croceum (strain F 1598)</name>
    <dbReference type="NCBI Taxonomy" id="765440"/>
    <lineage>
        <taxon>Eukaryota</taxon>
        <taxon>Fungi</taxon>
        <taxon>Dikarya</taxon>
        <taxon>Basidiomycota</taxon>
        <taxon>Agaricomycotina</taxon>
        <taxon>Agaricomycetes</taxon>
        <taxon>Agaricomycetidae</taxon>
        <taxon>Atheliales</taxon>
        <taxon>Atheliaceae</taxon>
        <taxon>Piloderma</taxon>
    </lineage>
</organism>
<dbReference type="AlphaFoldDB" id="A0A0C3FI55"/>
<dbReference type="HOGENOM" id="CLU_2979914_0_0_1"/>
<proteinExistence type="predicted"/>
<keyword evidence="2" id="KW-1185">Reference proteome</keyword>
<reference evidence="1 2" key="1">
    <citation type="submission" date="2014-04" db="EMBL/GenBank/DDBJ databases">
        <authorList>
            <consortium name="DOE Joint Genome Institute"/>
            <person name="Kuo A."/>
            <person name="Tarkka M."/>
            <person name="Buscot F."/>
            <person name="Kohler A."/>
            <person name="Nagy L.G."/>
            <person name="Floudas D."/>
            <person name="Copeland A."/>
            <person name="Barry K.W."/>
            <person name="Cichocki N."/>
            <person name="Veneault-Fourrey C."/>
            <person name="LaButti K."/>
            <person name="Lindquist E.A."/>
            <person name="Lipzen A."/>
            <person name="Lundell T."/>
            <person name="Morin E."/>
            <person name="Murat C."/>
            <person name="Sun H."/>
            <person name="Tunlid A."/>
            <person name="Henrissat B."/>
            <person name="Grigoriev I.V."/>
            <person name="Hibbett D.S."/>
            <person name="Martin F."/>
            <person name="Nordberg H.P."/>
            <person name="Cantor M.N."/>
            <person name="Hua S.X."/>
        </authorList>
    </citation>
    <scope>NUCLEOTIDE SEQUENCE [LARGE SCALE GENOMIC DNA]</scope>
    <source>
        <strain evidence="1 2">F 1598</strain>
    </source>
</reference>
<gene>
    <name evidence="1" type="ORF">PILCRDRAFT_823556</name>
</gene>
<dbReference type="InParanoid" id="A0A0C3FI55"/>
<evidence type="ECO:0000313" key="2">
    <source>
        <dbReference type="Proteomes" id="UP000054166"/>
    </source>
</evidence>
<reference evidence="2" key="2">
    <citation type="submission" date="2015-01" db="EMBL/GenBank/DDBJ databases">
        <title>Evolutionary Origins and Diversification of the Mycorrhizal Mutualists.</title>
        <authorList>
            <consortium name="DOE Joint Genome Institute"/>
            <consortium name="Mycorrhizal Genomics Consortium"/>
            <person name="Kohler A."/>
            <person name="Kuo A."/>
            <person name="Nagy L.G."/>
            <person name="Floudas D."/>
            <person name="Copeland A."/>
            <person name="Barry K.W."/>
            <person name="Cichocki N."/>
            <person name="Veneault-Fourrey C."/>
            <person name="LaButti K."/>
            <person name="Lindquist E.A."/>
            <person name="Lipzen A."/>
            <person name="Lundell T."/>
            <person name="Morin E."/>
            <person name="Murat C."/>
            <person name="Riley R."/>
            <person name="Ohm R."/>
            <person name="Sun H."/>
            <person name="Tunlid A."/>
            <person name="Henrissat B."/>
            <person name="Grigoriev I.V."/>
            <person name="Hibbett D.S."/>
            <person name="Martin F."/>
        </authorList>
    </citation>
    <scope>NUCLEOTIDE SEQUENCE [LARGE SCALE GENOMIC DNA]</scope>
    <source>
        <strain evidence="2">F 1598</strain>
    </source>
</reference>
<dbReference type="EMBL" id="KN833010">
    <property type="protein sequence ID" value="KIM79299.1"/>
    <property type="molecule type" value="Genomic_DNA"/>
</dbReference>
<accession>A0A0C3FI55</accession>
<sequence>MDWNSIIRVTVDRTGKQLQIPLLLLQVSKSIDRLTETTERMTGPCVTIPNERGVKAQT</sequence>
<dbReference type="Proteomes" id="UP000054166">
    <property type="component" value="Unassembled WGS sequence"/>
</dbReference>